<evidence type="ECO:0000313" key="1">
    <source>
        <dbReference type="EMBL" id="NIE44616.1"/>
    </source>
</evidence>
<dbReference type="AlphaFoldDB" id="A0A6G5A336"/>
<sequence>MTRDEFHCFTPLFLFKLSALKVSYTKLMHICKTCNTIASVQCNKMESWVSWFDDILGLTTFRRAHSERENGRLGDKQVYNVILKLRLNTVIPICRINVCTGFIYTLFWLS</sequence>
<dbReference type="EMBL" id="GIKN01002343">
    <property type="protein sequence ID" value="NIE44616.1"/>
    <property type="molecule type" value="Transcribed_RNA"/>
</dbReference>
<proteinExistence type="predicted"/>
<organism evidence="1">
    <name type="scientific">Rhipicephalus microplus</name>
    <name type="common">Cattle tick</name>
    <name type="synonym">Boophilus microplus</name>
    <dbReference type="NCBI Taxonomy" id="6941"/>
    <lineage>
        <taxon>Eukaryota</taxon>
        <taxon>Metazoa</taxon>
        <taxon>Ecdysozoa</taxon>
        <taxon>Arthropoda</taxon>
        <taxon>Chelicerata</taxon>
        <taxon>Arachnida</taxon>
        <taxon>Acari</taxon>
        <taxon>Parasitiformes</taxon>
        <taxon>Ixodida</taxon>
        <taxon>Ixodoidea</taxon>
        <taxon>Ixodidae</taxon>
        <taxon>Rhipicephalinae</taxon>
        <taxon>Rhipicephalus</taxon>
        <taxon>Boophilus</taxon>
    </lineage>
</organism>
<protein>
    <submittedName>
        <fullName evidence="1">Uncharacterized protein</fullName>
    </submittedName>
</protein>
<name>A0A6G5A336_RHIMP</name>
<reference evidence="1" key="1">
    <citation type="submission" date="2020-03" db="EMBL/GenBank/DDBJ databases">
        <title>A transcriptome and proteome of the tick Rhipicephalus microplus shaped by the genetic composition of its hosts and developmental stage.</title>
        <authorList>
            <person name="Garcia G.R."/>
            <person name="Ribeiro J.M.C."/>
            <person name="Maruyama S.R."/>
            <person name="Gardinasse L.G."/>
            <person name="Nelson K."/>
            <person name="Ferreira B.R."/>
            <person name="Andrade T.G."/>
            <person name="Santos I.K.F.M."/>
        </authorList>
    </citation>
    <scope>NUCLEOTIDE SEQUENCE</scope>
    <source>
        <strain evidence="1">NSGR</strain>
        <tissue evidence="1">Salivary glands</tissue>
    </source>
</reference>
<accession>A0A6G5A336</accession>